<dbReference type="CDD" id="cd00093">
    <property type="entry name" value="HTH_XRE"/>
    <property type="match status" value="1"/>
</dbReference>
<dbReference type="RefSeq" id="WP_089725879.1">
    <property type="nucleotide sequence ID" value="NZ_FNGI01000001.1"/>
</dbReference>
<evidence type="ECO:0000259" key="1">
    <source>
        <dbReference type="PROSITE" id="PS50943"/>
    </source>
</evidence>
<keyword evidence="2" id="KW-0238">DNA-binding</keyword>
<accession>A0A1G9H4S1</accession>
<dbReference type="InterPro" id="IPR010982">
    <property type="entry name" value="Lambda_DNA-bd_dom_sf"/>
</dbReference>
<name>A0A1G9H4S1_9GAMM</name>
<dbReference type="EMBL" id="FNGI01000001">
    <property type="protein sequence ID" value="SDL07784.1"/>
    <property type="molecule type" value="Genomic_DNA"/>
</dbReference>
<dbReference type="PROSITE" id="PS50943">
    <property type="entry name" value="HTH_CROC1"/>
    <property type="match status" value="1"/>
</dbReference>
<organism evidence="2 3">
    <name type="scientific">Modicisalibacter muralis</name>
    <dbReference type="NCBI Taxonomy" id="119000"/>
    <lineage>
        <taxon>Bacteria</taxon>
        <taxon>Pseudomonadati</taxon>
        <taxon>Pseudomonadota</taxon>
        <taxon>Gammaproteobacteria</taxon>
        <taxon>Oceanospirillales</taxon>
        <taxon>Halomonadaceae</taxon>
        <taxon>Modicisalibacter</taxon>
    </lineage>
</organism>
<feature type="domain" description="HTH cro/C1-type" evidence="1">
    <location>
        <begin position="33"/>
        <end position="88"/>
    </location>
</feature>
<dbReference type="InterPro" id="IPR001387">
    <property type="entry name" value="Cro/C1-type_HTH"/>
</dbReference>
<keyword evidence="3" id="KW-1185">Reference proteome</keyword>
<dbReference type="Proteomes" id="UP000198654">
    <property type="component" value="Unassembled WGS sequence"/>
</dbReference>
<dbReference type="Pfam" id="PF01381">
    <property type="entry name" value="HTH_3"/>
    <property type="match status" value="1"/>
</dbReference>
<dbReference type="SMART" id="SM00530">
    <property type="entry name" value="HTH_XRE"/>
    <property type="match status" value="1"/>
</dbReference>
<dbReference type="Gene3D" id="1.10.260.40">
    <property type="entry name" value="lambda repressor-like DNA-binding domains"/>
    <property type="match status" value="1"/>
</dbReference>
<dbReference type="AlphaFoldDB" id="A0A1G9H4S1"/>
<dbReference type="GO" id="GO:0003677">
    <property type="term" value="F:DNA binding"/>
    <property type="evidence" value="ECO:0007669"/>
    <property type="project" value="UniProtKB-KW"/>
</dbReference>
<dbReference type="STRING" id="119000.SAMN05661010_00909"/>
<protein>
    <submittedName>
        <fullName evidence="2">DNA-binding transcriptional regulator, XRE-family HTH domain</fullName>
    </submittedName>
</protein>
<dbReference type="OrthoDB" id="6240846at2"/>
<evidence type="ECO:0000313" key="2">
    <source>
        <dbReference type="EMBL" id="SDL07784.1"/>
    </source>
</evidence>
<sequence>MKPRTLTADERETALMALLRQLIQGNLTEGQLLRTLRREVLSLSQGDYADLVGISRRTLSDIERDTGNASLATMNRVFRPLGLRVGVLPRQPALLGRLLAEDGKQIEPTKKGN</sequence>
<reference evidence="2 3" key="1">
    <citation type="submission" date="2016-10" db="EMBL/GenBank/DDBJ databases">
        <authorList>
            <person name="de Groot N.N."/>
        </authorList>
    </citation>
    <scope>NUCLEOTIDE SEQUENCE [LARGE SCALE GENOMIC DNA]</scope>
    <source>
        <strain evidence="2 3">DSM 14789</strain>
    </source>
</reference>
<gene>
    <name evidence="2" type="ORF">SAMN05661010_00909</name>
</gene>
<dbReference type="SUPFAM" id="SSF47413">
    <property type="entry name" value="lambda repressor-like DNA-binding domains"/>
    <property type="match status" value="1"/>
</dbReference>
<evidence type="ECO:0000313" key="3">
    <source>
        <dbReference type="Proteomes" id="UP000198654"/>
    </source>
</evidence>
<proteinExistence type="predicted"/>